<sequence length="125" mass="14541">MTITKADKTVKPIDRTSGASRQRTNDPWRNTREPWRQSNSSISYVRKRLQDRLDRAWLCWTGLLPFSLLESWEITLVHVIFLVVSVLLCQFGAKGLQGYGGALTRRLQYYYTGELSSVADQDWHY</sequence>
<dbReference type="Proteomes" id="UP000009131">
    <property type="component" value="Unassembled WGS sequence"/>
</dbReference>
<keyword evidence="4" id="KW-1185">Reference proteome</keyword>
<dbReference type="AlphaFoldDB" id="G7DZ22"/>
<comment type="caution">
    <text evidence="3">The sequence shown here is derived from an EMBL/GenBank/DDBJ whole genome shotgun (WGS) entry which is preliminary data.</text>
</comment>
<feature type="transmembrane region" description="Helical" evidence="2">
    <location>
        <begin position="74"/>
        <end position="96"/>
    </location>
</feature>
<accession>G7DZ22</accession>
<protein>
    <submittedName>
        <fullName evidence="3">Uncharacterized protein</fullName>
    </submittedName>
</protein>
<organism evidence="3 4">
    <name type="scientific">Mixia osmundae (strain CBS 9802 / IAM 14324 / JCM 22182 / KY 12970)</name>
    <dbReference type="NCBI Taxonomy" id="764103"/>
    <lineage>
        <taxon>Eukaryota</taxon>
        <taxon>Fungi</taxon>
        <taxon>Dikarya</taxon>
        <taxon>Basidiomycota</taxon>
        <taxon>Pucciniomycotina</taxon>
        <taxon>Mixiomycetes</taxon>
        <taxon>Mixiales</taxon>
        <taxon>Mixiaceae</taxon>
        <taxon>Mixia</taxon>
    </lineage>
</organism>
<feature type="compositionally biased region" description="Basic and acidic residues" evidence="1">
    <location>
        <begin position="23"/>
        <end position="35"/>
    </location>
</feature>
<dbReference type="EMBL" id="BABT02000067">
    <property type="protein sequence ID" value="GAA95832.1"/>
    <property type="molecule type" value="Genomic_DNA"/>
</dbReference>
<evidence type="ECO:0000256" key="1">
    <source>
        <dbReference type="SAM" id="MobiDB-lite"/>
    </source>
</evidence>
<feature type="region of interest" description="Disordered" evidence="1">
    <location>
        <begin position="14"/>
        <end position="39"/>
    </location>
</feature>
<dbReference type="HOGENOM" id="CLU_1993161_0_0_1"/>
<reference evidence="3 4" key="1">
    <citation type="journal article" date="2011" name="J. Gen. Appl. Microbiol.">
        <title>Draft genome sequencing of the enigmatic basidiomycete Mixia osmundae.</title>
        <authorList>
            <person name="Nishida H."/>
            <person name="Nagatsuka Y."/>
            <person name="Sugiyama J."/>
        </authorList>
    </citation>
    <scope>NUCLEOTIDE SEQUENCE [LARGE SCALE GENOMIC DNA]</scope>
    <source>
        <strain evidence="4">CBS 9802 / IAM 14324 / JCM 22182 / KY 12970</strain>
    </source>
</reference>
<keyword evidence="2" id="KW-0812">Transmembrane</keyword>
<evidence type="ECO:0000256" key="2">
    <source>
        <dbReference type="SAM" id="Phobius"/>
    </source>
</evidence>
<dbReference type="RefSeq" id="XP_014566833.1">
    <property type="nucleotide sequence ID" value="XM_014711347.1"/>
</dbReference>
<dbReference type="InParanoid" id="G7DZ22"/>
<name>G7DZ22_MIXOS</name>
<keyword evidence="2" id="KW-1133">Transmembrane helix</keyword>
<keyword evidence="2" id="KW-0472">Membrane</keyword>
<evidence type="ECO:0000313" key="3">
    <source>
        <dbReference type="EMBL" id="GAA95832.1"/>
    </source>
</evidence>
<reference evidence="3 4" key="2">
    <citation type="journal article" date="2012" name="Open Biol.">
        <title>Characteristics of nucleosomes and linker DNA regions on the genome of the basidiomycete Mixia osmundae revealed by mono- and dinucleosome mapping.</title>
        <authorList>
            <person name="Nishida H."/>
            <person name="Kondo S."/>
            <person name="Matsumoto T."/>
            <person name="Suzuki Y."/>
            <person name="Yoshikawa H."/>
            <person name="Taylor T.D."/>
            <person name="Sugiyama J."/>
        </authorList>
    </citation>
    <scope>NUCLEOTIDE SEQUENCE [LARGE SCALE GENOMIC DNA]</scope>
    <source>
        <strain evidence="4">CBS 9802 / IAM 14324 / JCM 22182 / KY 12970</strain>
    </source>
</reference>
<evidence type="ECO:0000313" key="4">
    <source>
        <dbReference type="Proteomes" id="UP000009131"/>
    </source>
</evidence>
<gene>
    <name evidence="3" type="primary">Mo02489</name>
    <name evidence="3" type="ORF">E5Q_02489</name>
</gene>
<proteinExistence type="predicted"/>